<accession>A0A1R1I729</accession>
<dbReference type="RefSeq" id="WP_076092729.1">
    <property type="nucleotide sequence ID" value="NZ_MTHD01000002.1"/>
</dbReference>
<dbReference type="Gene3D" id="3.40.50.2000">
    <property type="entry name" value="Glycogen Phosphorylase B"/>
    <property type="match status" value="2"/>
</dbReference>
<keyword evidence="3" id="KW-1185">Reference proteome</keyword>
<dbReference type="InterPro" id="IPR003331">
    <property type="entry name" value="UDP_GlcNAc_Epimerase_2_dom"/>
</dbReference>
<dbReference type="Pfam" id="PF02350">
    <property type="entry name" value="Epimerase_2"/>
    <property type="match status" value="1"/>
</dbReference>
<feature type="domain" description="UDP-N-acetylglucosamine 2-epimerase" evidence="1">
    <location>
        <begin position="26"/>
        <end position="371"/>
    </location>
</feature>
<proteinExistence type="predicted"/>
<dbReference type="OrthoDB" id="9803238at2"/>
<dbReference type="SUPFAM" id="SSF53756">
    <property type="entry name" value="UDP-Glycosyltransferase/glycogen phosphorylase"/>
    <property type="match status" value="1"/>
</dbReference>
<dbReference type="PANTHER" id="PTHR43174">
    <property type="entry name" value="UDP-N-ACETYLGLUCOSAMINE 2-EPIMERASE"/>
    <property type="match status" value="1"/>
</dbReference>
<dbReference type="PANTHER" id="PTHR43174:SF3">
    <property type="entry name" value="UDP-N-ACETYLGLUCOSAMINE 2-EPIMERASE"/>
    <property type="match status" value="1"/>
</dbReference>
<evidence type="ECO:0000313" key="3">
    <source>
        <dbReference type="Proteomes" id="UP000187526"/>
    </source>
</evidence>
<comment type="caution">
    <text evidence="2">The sequence shown here is derived from an EMBL/GenBank/DDBJ whole genome shotgun (WGS) entry which is preliminary data.</text>
</comment>
<evidence type="ECO:0000259" key="1">
    <source>
        <dbReference type="Pfam" id="PF02350"/>
    </source>
</evidence>
<organism evidence="2 3">
    <name type="scientific">Azonexus hydrophilus</name>
    <dbReference type="NCBI Taxonomy" id="418702"/>
    <lineage>
        <taxon>Bacteria</taxon>
        <taxon>Pseudomonadati</taxon>
        <taxon>Pseudomonadota</taxon>
        <taxon>Betaproteobacteria</taxon>
        <taxon>Rhodocyclales</taxon>
        <taxon>Azonexaceae</taxon>
        <taxon>Azonexus</taxon>
    </lineage>
</organism>
<dbReference type="AlphaFoldDB" id="A0A1R1I729"/>
<dbReference type="GO" id="GO:0004553">
    <property type="term" value="F:hydrolase activity, hydrolyzing O-glycosyl compounds"/>
    <property type="evidence" value="ECO:0007669"/>
    <property type="project" value="InterPro"/>
</dbReference>
<dbReference type="NCBIfam" id="TIGR03568">
    <property type="entry name" value="NeuC_NnaA"/>
    <property type="match status" value="1"/>
</dbReference>
<dbReference type="InterPro" id="IPR020004">
    <property type="entry name" value="UDP-GlcNAc_Epase"/>
</dbReference>
<name>A0A1R1I729_9RHOO</name>
<dbReference type="InterPro" id="IPR029767">
    <property type="entry name" value="WecB-like"/>
</dbReference>
<dbReference type="GO" id="GO:0006047">
    <property type="term" value="P:UDP-N-acetylglucosamine metabolic process"/>
    <property type="evidence" value="ECO:0007669"/>
    <property type="project" value="InterPro"/>
</dbReference>
<dbReference type="EMBL" id="MTHD01000002">
    <property type="protein sequence ID" value="OMG54568.1"/>
    <property type="molecule type" value="Genomic_DNA"/>
</dbReference>
<sequence length="387" mass="42779">MRSRRLVLGVTGIRSEYDIMSSVFRAISNHPQLELQLVVTGAHLADAFGSTVDEVRADGFVVAEEIESLLNGDQASFRVKGLAIQLQGLVQTVARIKPDILLVLGDREEAMTTALVGAYMNIPVAHIAGGDRVVGNVDDQIRHAVTKLAHLHFVTNDESAERIIRLGEQSFRVFNVGNPGLDRLLEVPDLSCAELSARLGFFIEEGEPFLMLIQHVISTEIEQAYEQMKTTLEAVREFGIKTVLSYPNSDAGGQQMIRAIREYESLPFLHTAKNIPRLEFVNLMRRASCLIGNSSAGILEAPLLKLPVINIGNRQCGRLHAENVEFVPHDKNRIIEALRRAISDQTYRKSVAVCSNPYGDGKSSSRIADLLATTPLDNRLLIKDITY</sequence>
<gene>
    <name evidence="2" type="ORF">BJN45_04895</name>
</gene>
<reference evidence="2 3" key="1">
    <citation type="submission" date="2016-10" db="EMBL/GenBank/DDBJ databases">
        <title>Alkaliphiles isolated from bioreactors.</title>
        <authorList>
            <person name="Salah Z."/>
            <person name="Rout S.P."/>
            <person name="Humphreys P.N."/>
        </authorList>
    </citation>
    <scope>NUCLEOTIDE SEQUENCE [LARGE SCALE GENOMIC DNA]</scope>
    <source>
        <strain evidence="2 3">ZS02</strain>
    </source>
</reference>
<dbReference type="STRING" id="418702.BJN45_04895"/>
<dbReference type="Proteomes" id="UP000187526">
    <property type="component" value="Unassembled WGS sequence"/>
</dbReference>
<protein>
    <submittedName>
        <fullName evidence="2">UDP-N-acetylglucosamine 2-epimerase (Hydrolyzing)</fullName>
    </submittedName>
</protein>
<evidence type="ECO:0000313" key="2">
    <source>
        <dbReference type="EMBL" id="OMG54568.1"/>
    </source>
</evidence>